<gene>
    <name evidence="3" type="ORF">CWE22_07440</name>
</gene>
<keyword evidence="1" id="KW-0732">Signal</keyword>
<protein>
    <submittedName>
        <fullName evidence="3">Serine hydrolase</fullName>
    </submittedName>
</protein>
<evidence type="ECO:0000313" key="3">
    <source>
        <dbReference type="EMBL" id="RUO41967.1"/>
    </source>
</evidence>
<feature type="signal peptide" evidence="1">
    <location>
        <begin position="1"/>
        <end position="21"/>
    </location>
</feature>
<organism evidence="3 4">
    <name type="scientific">Pseudidiomarina aestuarii</name>
    <dbReference type="NCBI Taxonomy" id="624146"/>
    <lineage>
        <taxon>Bacteria</taxon>
        <taxon>Pseudomonadati</taxon>
        <taxon>Pseudomonadota</taxon>
        <taxon>Gammaproteobacteria</taxon>
        <taxon>Alteromonadales</taxon>
        <taxon>Idiomarinaceae</taxon>
        <taxon>Pseudidiomarina</taxon>
    </lineage>
</organism>
<dbReference type="RefSeq" id="WP_169930694.1">
    <property type="nucleotide sequence ID" value="NZ_PIPR01000001.1"/>
</dbReference>
<dbReference type="Proteomes" id="UP000287766">
    <property type="component" value="Unassembled WGS sequence"/>
</dbReference>
<dbReference type="InterPro" id="IPR012338">
    <property type="entry name" value="Beta-lactam/transpept-like"/>
</dbReference>
<dbReference type="GO" id="GO:0016787">
    <property type="term" value="F:hydrolase activity"/>
    <property type="evidence" value="ECO:0007669"/>
    <property type="project" value="UniProtKB-KW"/>
</dbReference>
<dbReference type="AlphaFoldDB" id="A0A7Z6ZV52"/>
<proteinExistence type="predicted"/>
<dbReference type="InterPro" id="IPR001466">
    <property type="entry name" value="Beta-lactam-related"/>
</dbReference>
<dbReference type="InterPro" id="IPR050789">
    <property type="entry name" value="Diverse_Enzym_Activities"/>
</dbReference>
<feature type="domain" description="Beta-lactamase-related" evidence="2">
    <location>
        <begin position="41"/>
        <end position="341"/>
    </location>
</feature>
<accession>A0A7Z6ZV52</accession>
<comment type="caution">
    <text evidence="3">The sequence shown here is derived from an EMBL/GenBank/DDBJ whole genome shotgun (WGS) entry which is preliminary data.</text>
</comment>
<keyword evidence="3" id="KW-0378">Hydrolase</keyword>
<feature type="chain" id="PRO_5031520614" evidence="1">
    <location>
        <begin position="22"/>
        <end position="349"/>
    </location>
</feature>
<name>A0A7Z6ZV52_9GAMM</name>
<reference evidence="4" key="1">
    <citation type="journal article" date="2018" name="Front. Microbiol.">
        <title>Genome-Based Analysis Reveals the Taxonomy and Diversity of the Family Idiomarinaceae.</title>
        <authorList>
            <person name="Liu Y."/>
            <person name="Lai Q."/>
            <person name="Shao Z."/>
        </authorList>
    </citation>
    <scope>NUCLEOTIDE SEQUENCE [LARGE SCALE GENOMIC DNA]</scope>
    <source>
        <strain evidence="4">KYW314</strain>
    </source>
</reference>
<dbReference type="PANTHER" id="PTHR43283">
    <property type="entry name" value="BETA-LACTAMASE-RELATED"/>
    <property type="match status" value="1"/>
</dbReference>
<evidence type="ECO:0000256" key="1">
    <source>
        <dbReference type="SAM" id="SignalP"/>
    </source>
</evidence>
<sequence>MKVKVMCMTVCSLIVCGAANANSLDNISAAIDMLQPQQLSSVLVMRDNELVYENYYNGTLANDLHDVRSLSKSLTGLMFGKAISDGYFESEFARVLPIFDNATVLNPSTHKDEMTFFDLLSMTNPLECDDMNNLSDGHEEKMYLTRDWVSFFLSLPARANPPWEVPMDEQPYGRDFAYCTAGISVSAAAIEVVTGEKFSTYTNTALFQPLGITESSWLYNEEGITQGGGGLKIKPRDLIKIGQLVLNNGSWSGKQIIESDWIEKSLQSYSVSMPEMNATYGLTWWHFPFEIDGRVIETHAAAGNGGNYLFVIPELNATAVITATAYNTRYMHQQTHAILSTAILPALLN</sequence>
<evidence type="ECO:0000259" key="2">
    <source>
        <dbReference type="Pfam" id="PF00144"/>
    </source>
</evidence>
<keyword evidence="4" id="KW-1185">Reference proteome</keyword>
<dbReference type="EMBL" id="PIPR01000001">
    <property type="protein sequence ID" value="RUO41967.1"/>
    <property type="molecule type" value="Genomic_DNA"/>
</dbReference>
<evidence type="ECO:0000313" key="4">
    <source>
        <dbReference type="Proteomes" id="UP000287766"/>
    </source>
</evidence>
<dbReference type="SUPFAM" id="SSF56601">
    <property type="entry name" value="beta-lactamase/transpeptidase-like"/>
    <property type="match status" value="1"/>
</dbReference>
<dbReference type="Gene3D" id="3.40.710.10">
    <property type="entry name" value="DD-peptidase/beta-lactamase superfamily"/>
    <property type="match status" value="1"/>
</dbReference>
<dbReference type="PANTHER" id="PTHR43283:SF7">
    <property type="entry name" value="BETA-LACTAMASE-RELATED DOMAIN-CONTAINING PROTEIN"/>
    <property type="match status" value="1"/>
</dbReference>
<dbReference type="Pfam" id="PF00144">
    <property type="entry name" value="Beta-lactamase"/>
    <property type="match status" value="1"/>
</dbReference>